<name>A0A1I6DD26_9FIRM</name>
<sequence>MIALVKYVAKREKDHLETISREVVELMPGNLEEEYSDLARIILPSIMKMLEEQETDGDVASR</sequence>
<accession>A0A1I6DD26</accession>
<dbReference type="Proteomes" id="UP000199584">
    <property type="component" value="Unassembled WGS sequence"/>
</dbReference>
<proteinExistence type="predicted"/>
<evidence type="ECO:0000313" key="2">
    <source>
        <dbReference type="Proteomes" id="UP000199584"/>
    </source>
</evidence>
<dbReference type="STRING" id="39060.SAMN05660706_1093"/>
<protein>
    <submittedName>
        <fullName evidence="1">Uncharacterized protein</fullName>
    </submittedName>
</protein>
<dbReference type="EMBL" id="FOYM01000009">
    <property type="protein sequence ID" value="SFR03308.1"/>
    <property type="molecule type" value="Genomic_DNA"/>
</dbReference>
<evidence type="ECO:0000313" key="1">
    <source>
        <dbReference type="EMBL" id="SFR03308.1"/>
    </source>
</evidence>
<organism evidence="1 2">
    <name type="scientific">Desulfoscipio geothermicus DSM 3669</name>
    <dbReference type="NCBI Taxonomy" id="1121426"/>
    <lineage>
        <taxon>Bacteria</taxon>
        <taxon>Bacillati</taxon>
        <taxon>Bacillota</taxon>
        <taxon>Clostridia</taxon>
        <taxon>Eubacteriales</taxon>
        <taxon>Desulfallaceae</taxon>
        <taxon>Desulfoscipio</taxon>
    </lineage>
</organism>
<dbReference type="AlphaFoldDB" id="A0A1I6DD26"/>
<dbReference type="OrthoDB" id="1809280at2"/>
<gene>
    <name evidence="1" type="ORF">SAMN05660706_1093</name>
</gene>
<reference evidence="2" key="1">
    <citation type="submission" date="2016-10" db="EMBL/GenBank/DDBJ databases">
        <authorList>
            <person name="Varghese N."/>
            <person name="Submissions S."/>
        </authorList>
    </citation>
    <scope>NUCLEOTIDE SEQUENCE [LARGE SCALE GENOMIC DNA]</scope>
    <source>
        <strain evidence="2">DSM 3669</strain>
    </source>
</reference>
<dbReference type="RefSeq" id="WP_092482712.1">
    <property type="nucleotide sequence ID" value="NZ_FOYM01000009.1"/>
</dbReference>
<keyword evidence="2" id="KW-1185">Reference proteome</keyword>